<dbReference type="PROSITE" id="PS51186">
    <property type="entry name" value="GNAT"/>
    <property type="match status" value="1"/>
</dbReference>
<evidence type="ECO:0000259" key="1">
    <source>
        <dbReference type="PROSITE" id="PS51186"/>
    </source>
</evidence>
<dbReference type="Gene3D" id="3.40.630.30">
    <property type="match status" value="1"/>
</dbReference>
<evidence type="ECO:0000313" key="2">
    <source>
        <dbReference type="EMBL" id="CDR30904.1"/>
    </source>
</evidence>
<dbReference type="InParanoid" id="A0A061ABW7"/>
<dbReference type="STRING" id="35623.Aocu_08310"/>
<keyword evidence="3" id="KW-1185">Reference proteome</keyword>
<dbReference type="KEGG" id="aoc:Aocu_08310"/>
<dbReference type="SUPFAM" id="SSF55729">
    <property type="entry name" value="Acyl-CoA N-acyltransferases (Nat)"/>
    <property type="match status" value="1"/>
</dbReference>
<protein>
    <submittedName>
        <fullName evidence="2">Acetyltransferase, GNAT family</fullName>
    </submittedName>
</protein>
<dbReference type="RefSeq" id="WP_045749390.1">
    <property type="nucleotide sequence ID" value="NZ_FUZK01000001.1"/>
</dbReference>
<reference evidence="3" key="1">
    <citation type="submission" date="2014-05" db="EMBL/GenBank/DDBJ databases">
        <authorList>
            <person name="Kube M."/>
        </authorList>
    </citation>
    <scope>NUCLEOTIDE SEQUENCE [LARGE SCALE GENOMIC DNA]</scope>
</reference>
<dbReference type="AlphaFoldDB" id="A0A061ABW7"/>
<dbReference type="InterPro" id="IPR000182">
    <property type="entry name" value="GNAT_dom"/>
</dbReference>
<dbReference type="HOGENOM" id="CLU_013985_13_0_14"/>
<evidence type="ECO:0000313" key="3">
    <source>
        <dbReference type="Proteomes" id="UP000032434"/>
    </source>
</evidence>
<keyword evidence="2" id="KW-0808">Transferase</keyword>
<dbReference type="Proteomes" id="UP000032434">
    <property type="component" value="Chromosome 1"/>
</dbReference>
<dbReference type="InterPro" id="IPR016181">
    <property type="entry name" value="Acyl_CoA_acyltransferase"/>
</dbReference>
<gene>
    <name evidence="2" type="ORF">Aocu_08310</name>
</gene>
<dbReference type="PATRIC" id="fig|35623.3.peg.831"/>
<accession>A0A061ABW7</accession>
<dbReference type="Pfam" id="PF00583">
    <property type="entry name" value="Acetyltransf_1"/>
    <property type="match status" value="1"/>
</dbReference>
<dbReference type="GO" id="GO:0016747">
    <property type="term" value="F:acyltransferase activity, transferring groups other than amino-acyl groups"/>
    <property type="evidence" value="ECO:0007669"/>
    <property type="project" value="InterPro"/>
</dbReference>
<dbReference type="EMBL" id="LK028559">
    <property type="protein sequence ID" value="CDR30904.1"/>
    <property type="molecule type" value="Genomic_DNA"/>
</dbReference>
<feature type="domain" description="N-acetyltransferase" evidence="1">
    <location>
        <begin position="1"/>
        <end position="165"/>
    </location>
</feature>
<proteinExistence type="predicted"/>
<sequence length="165" mass="19219">MKIRQATLDDIEDILSVIKEAQQRMRLAGMTQWQNNYPNHEIIKSDILNEAIFVLLVDHKIIGTMSVFSYDSVYDAIKGSWLNDNPYKVIHRIALSNDFLGKGMTETMINFVFKHFNSKDIRIDTHPLNQPMIKSLERQGFKYCGIVHVTTDTDTTRYAYHKHIE</sequence>
<name>A0A061ABW7_9MOLU</name>
<organism evidence="2 3">
    <name type="scientific">Acholeplasma oculi</name>
    <dbReference type="NCBI Taxonomy" id="35623"/>
    <lineage>
        <taxon>Bacteria</taxon>
        <taxon>Bacillati</taxon>
        <taxon>Mycoplasmatota</taxon>
        <taxon>Mollicutes</taxon>
        <taxon>Acholeplasmatales</taxon>
        <taxon>Acholeplasmataceae</taxon>
        <taxon>Acholeplasma</taxon>
    </lineage>
</organism>